<dbReference type="Proteomes" id="UP001060085">
    <property type="component" value="Linkage Group LG03"/>
</dbReference>
<organism evidence="1 2">
    <name type="scientific">Catharanthus roseus</name>
    <name type="common">Madagascar periwinkle</name>
    <name type="synonym">Vinca rosea</name>
    <dbReference type="NCBI Taxonomy" id="4058"/>
    <lineage>
        <taxon>Eukaryota</taxon>
        <taxon>Viridiplantae</taxon>
        <taxon>Streptophyta</taxon>
        <taxon>Embryophyta</taxon>
        <taxon>Tracheophyta</taxon>
        <taxon>Spermatophyta</taxon>
        <taxon>Magnoliopsida</taxon>
        <taxon>eudicotyledons</taxon>
        <taxon>Gunneridae</taxon>
        <taxon>Pentapetalae</taxon>
        <taxon>asterids</taxon>
        <taxon>lamiids</taxon>
        <taxon>Gentianales</taxon>
        <taxon>Apocynaceae</taxon>
        <taxon>Rauvolfioideae</taxon>
        <taxon>Vinceae</taxon>
        <taxon>Catharanthinae</taxon>
        <taxon>Catharanthus</taxon>
    </lineage>
</organism>
<comment type="caution">
    <text evidence="1">The sequence shown here is derived from an EMBL/GenBank/DDBJ whole genome shotgun (WGS) entry which is preliminary data.</text>
</comment>
<accession>A0ACC0BKG2</accession>
<evidence type="ECO:0000313" key="1">
    <source>
        <dbReference type="EMBL" id="KAI5673150.1"/>
    </source>
</evidence>
<evidence type="ECO:0000313" key="2">
    <source>
        <dbReference type="Proteomes" id="UP001060085"/>
    </source>
</evidence>
<proteinExistence type="predicted"/>
<reference evidence="2" key="1">
    <citation type="journal article" date="2023" name="Nat. Plants">
        <title>Single-cell RNA sequencing provides a high-resolution roadmap for understanding the multicellular compartmentation of specialized metabolism.</title>
        <authorList>
            <person name="Sun S."/>
            <person name="Shen X."/>
            <person name="Li Y."/>
            <person name="Li Y."/>
            <person name="Wang S."/>
            <person name="Li R."/>
            <person name="Zhang H."/>
            <person name="Shen G."/>
            <person name="Guo B."/>
            <person name="Wei J."/>
            <person name="Xu J."/>
            <person name="St-Pierre B."/>
            <person name="Chen S."/>
            <person name="Sun C."/>
        </authorList>
    </citation>
    <scope>NUCLEOTIDE SEQUENCE [LARGE SCALE GENOMIC DNA]</scope>
</reference>
<protein>
    <submittedName>
        <fullName evidence="1">Uncharacterized protein</fullName>
    </submittedName>
</protein>
<keyword evidence="2" id="KW-1185">Reference proteome</keyword>
<sequence length="148" mass="16575">MDLRSKESDDREGFYPHSPLMPKSEQKEAVVAKHRRGVCEFEGKRPYVALLDQRQVERKRKKVGASAEDALPTNDTNVLTRDLPPSKKRKKGRSGKEKVNVPLVLETLGAPDDEDPKTPVVGEDGEGPMVPEEVEEEHLEACLVDFLT</sequence>
<gene>
    <name evidence="1" type="ORF">M9H77_13514</name>
</gene>
<name>A0ACC0BKG2_CATRO</name>
<dbReference type="EMBL" id="CM044703">
    <property type="protein sequence ID" value="KAI5673150.1"/>
    <property type="molecule type" value="Genomic_DNA"/>
</dbReference>